<reference evidence="3 4" key="1">
    <citation type="journal article" date="2009" name="Nature">
        <title>The Sorghum bicolor genome and the diversification of grasses.</title>
        <authorList>
            <person name="Paterson A.H."/>
            <person name="Bowers J.E."/>
            <person name="Bruggmann R."/>
            <person name="Dubchak I."/>
            <person name="Grimwood J."/>
            <person name="Gundlach H."/>
            <person name="Haberer G."/>
            <person name="Hellsten U."/>
            <person name="Mitros T."/>
            <person name="Poliakov A."/>
            <person name="Schmutz J."/>
            <person name="Spannagl M."/>
            <person name="Tang H."/>
            <person name="Wang X."/>
            <person name="Wicker T."/>
            <person name="Bharti A.K."/>
            <person name="Chapman J."/>
            <person name="Feltus F.A."/>
            <person name="Gowik U."/>
            <person name="Grigoriev I.V."/>
            <person name="Lyons E."/>
            <person name="Maher C.A."/>
            <person name="Martis M."/>
            <person name="Narechania A."/>
            <person name="Otillar R.P."/>
            <person name="Penning B.W."/>
            <person name="Salamov A.A."/>
            <person name="Wang Y."/>
            <person name="Zhang L."/>
            <person name="Carpita N.C."/>
            <person name="Freeling M."/>
            <person name="Gingle A.R."/>
            <person name="Hash C.T."/>
            <person name="Keller B."/>
            <person name="Klein P."/>
            <person name="Kresovich S."/>
            <person name="McCann M.C."/>
            <person name="Ming R."/>
            <person name="Peterson D.G."/>
            <person name="Mehboob-ur-Rahman"/>
            <person name="Ware D."/>
            <person name="Westhoff P."/>
            <person name="Mayer K.F."/>
            <person name="Messing J."/>
            <person name="Rokhsar D.S."/>
        </authorList>
    </citation>
    <scope>NUCLEOTIDE SEQUENCE [LARGE SCALE GENOMIC DNA]</scope>
    <source>
        <strain evidence="4">cv. BTx623</strain>
    </source>
</reference>
<proteinExistence type="predicted"/>
<evidence type="ECO:0000256" key="1">
    <source>
        <dbReference type="SAM" id="MobiDB-lite"/>
    </source>
</evidence>
<feature type="compositionally biased region" description="Basic and acidic residues" evidence="1">
    <location>
        <begin position="228"/>
        <end position="245"/>
    </location>
</feature>
<reference evidence="4" key="2">
    <citation type="journal article" date="2018" name="Plant J.">
        <title>The Sorghum bicolor reference genome: improved assembly, gene annotations, a transcriptome atlas, and signatures of genome organization.</title>
        <authorList>
            <person name="McCormick R.F."/>
            <person name="Truong S.K."/>
            <person name="Sreedasyam A."/>
            <person name="Jenkins J."/>
            <person name="Shu S."/>
            <person name="Sims D."/>
            <person name="Kennedy M."/>
            <person name="Amirebrahimi M."/>
            <person name="Weers B.D."/>
            <person name="McKinley B."/>
            <person name="Mattison A."/>
            <person name="Morishige D.T."/>
            <person name="Grimwood J."/>
            <person name="Schmutz J."/>
            <person name="Mullet J.E."/>
        </authorList>
    </citation>
    <scope>NUCLEOTIDE SEQUENCE [LARGE SCALE GENOMIC DNA]</scope>
    <source>
        <strain evidence="4">cv. BTx623</strain>
    </source>
</reference>
<evidence type="ECO:0000256" key="2">
    <source>
        <dbReference type="SAM" id="Phobius"/>
    </source>
</evidence>
<keyword evidence="2" id="KW-1133">Transmembrane helix</keyword>
<feature type="transmembrane region" description="Helical" evidence="2">
    <location>
        <begin position="278"/>
        <end position="302"/>
    </location>
</feature>
<evidence type="ECO:0000313" key="4">
    <source>
        <dbReference type="Proteomes" id="UP000000768"/>
    </source>
</evidence>
<keyword evidence="2" id="KW-0812">Transmembrane</keyword>
<dbReference type="Gramene" id="OQU88035">
    <property type="protein sequence ID" value="OQU88035"/>
    <property type="gene ID" value="SORBI_3003G388601"/>
</dbReference>
<dbReference type="AlphaFoldDB" id="A0A1W0W113"/>
<feature type="region of interest" description="Disordered" evidence="1">
    <location>
        <begin position="133"/>
        <end position="266"/>
    </location>
</feature>
<sequence length="379" mass="39711">MTGVTRGTDIALMKESMDSTDPGAEGGAGSAAADKGCVVEASGAAGVPTRGGPAMEKPKSPVGGAGTAADCGYGVEGSSVGTVSSSGGSAMKQPEFPGRLMLEASALASGPGCSGLSGWINWPRNVRHVEWRHQPRRPCHRSTASGSKSVADSEGGEDISHSSMGSKDFPKSSQSTSEADRSKGHVRTLPPDSFSGSRLTQAPVSRSPLRHRAQHAAPQPDACVTWEPRPDAADDDHRTGVRERAPPGLCPRTVHHPRRRRGARTWDPGGPAAPIIQAWVPSIVIVITIVTAVVPTISAVLVRRVPGNGPVLELDDPTSDQVAESRKLGGAIVDPNQRLGDNDDLFIRDETGVDAPRDDEKSIILLGYDRWRSDLNACA</sequence>
<name>A0A1W0W113_SORBI</name>
<keyword evidence="2" id="KW-0472">Membrane</keyword>
<gene>
    <name evidence="3" type="ORF">SORBI_3003G388601</name>
</gene>
<dbReference type="Proteomes" id="UP000000768">
    <property type="component" value="Chromosome 3"/>
</dbReference>
<feature type="compositionally biased region" description="Polar residues" evidence="1">
    <location>
        <begin position="161"/>
        <end position="177"/>
    </location>
</feature>
<evidence type="ECO:0000313" key="3">
    <source>
        <dbReference type="EMBL" id="OQU88035.1"/>
    </source>
</evidence>
<dbReference type="InParanoid" id="A0A1W0W113"/>
<feature type="compositionally biased region" description="Polar residues" evidence="1">
    <location>
        <begin position="194"/>
        <end position="204"/>
    </location>
</feature>
<feature type="compositionally biased region" description="Basic residues" evidence="1">
    <location>
        <begin position="253"/>
        <end position="263"/>
    </location>
</feature>
<accession>A0A1W0W113</accession>
<protein>
    <submittedName>
        <fullName evidence="3">Uncharacterized protein</fullName>
    </submittedName>
</protein>
<keyword evidence="4" id="KW-1185">Reference proteome</keyword>
<feature type="region of interest" description="Disordered" evidence="1">
    <location>
        <begin position="44"/>
        <end position="63"/>
    </location>
</feature>
<organism evidence="3 4">
    <name type="scientific">Sorghum bicolor</name>
    <name type="common">Sorghum</name>
    <name type="synonym">Sorghum vulgare</name>
    <dbReference type="NCBI Taxonomy" id="4558"/>
    <lineage>
        <taxon>Eukaryota</taxon>
        <taxon>Viridiplantae</taxon>
        <taxon>Streptophyta</taxon>
        <taxon>Embryophyta</taxon>
        <taxon>Tracheophyta</taxon>
        <taxon>Spermatophyta</taxon>
        <taxon>Magnoliopsida</taxon>
        <taxon>Liliopsida</taxon>
        <taxon>Poales</taxon>
        <taxon>Poaceae</taxon>
        <taxon>PACMAD clade</taxon>
        <taxon>Panicoideae</taxon>
        <taxon>Andropogonodae</taxon>
        <taxon>Andropogoneae</taxon>
        <taxon>Sorghinae</taxon>
        <taxon>Sorghum</taxon>
    </lineage>
</organism>
<dbReference type="EMBL" id="CM000762">
    <property type="protein sequence ID" value="OQU88035.1"/>
    <property type="molecule type" value="Genomic_DNA"/>
</dbReference>